<evidence type="ECO:0000256" key="1">
    <source>
        <dbReference type="SAM" id="MobiDB-lite"/>
    </source>
</evidence>
<gene>
    <name evidence="2" type="ORF">COY93_01745</name>
</gene>
<proteinExistence type="predicted"/>
<protein>
    <submittedName>
        <fullName evidence="2">Uncharacterized protein</fullName>
    </submittedName>
</protein>
<accession>A0A2M7QB48</accession>
<organism evidence="2 3">
    <name type="scientific">Candidatus Uhrbacteria bacterium CG_4_10_14_0_8_um_filter_58_22</name>
    <dbReference type="NCBI Taxonomy" id="1975029"/>
    <lineage>
        <taxon>Bacteria</taxon>
        <taxon>Candidatus Uhriibacteriota</taxon>
    </lineage>
</organism>
<sequence length="146" mass="16062">MFGGHQVSFCAEELLNGLQRSDRRGQLELVVVTDHSLGLRGEYSLQQLLDRAKERGFGTCPPEVGPLARLAFREELGEEIFVGMEPAYDDDGLPGLFVLARSSESSTLNGAPVRPQEPFADGRDRPNLWLLVAPKTKPDVTGDDRP</sequence>
<dbReference type="AlphaFoldDB" id="A0A2M7QB48"/>
<evidence type="ECO:0000313" key="2">
    <source>
        <dbReference type="EMBL" id="PIY62914.1"/>
    </source>
</evidence>
<comment type="caution">
    <text evidence="2">The sequence shown here is derived from an EMBL/GenBank/DDBJ whole genome shotgun (WGS) entry which is preliminary data.</text>
</comment>
<name>A0A2M7QB48_9BACT</name>
<dbReference type="Proteomes" id="UP000230973">
    <property type="component" value="Unassembled WGS sequence"/>
</dbReference>
<dbReference type="EMBL" id="PFLC01000023">
    <property type="protein sequence ID" value="PIY62914.1"/>
    <property type="molecule type" value="Genomic_DNA"/>
</dbReference>
<feature type="region of interest" description="Disordered" evidence="1">
    <location>
        <begin position="104"/>
        <end position="128"/>
    </location>
</feature>
<evidence type="ECO:0000313" key="3">
    <source>
        <dbReference type="Proteomes" id="UP000230973"/>
    </source>
</evidence>
<reference evidence="3" key="1">
    <citation type="submission" date="2017-09" db="EMBL/GenBank/DDBJ databases">
        <title>Depth-based differentiation of microbial function through sediment-hosted aquifers and enrichment of novel symbionts in the deep terrestrial subsurface.</title>
        <authorList>
            <person name="Probst A.J."/>
            <person name="Ladd B."/>
            <person name="Jarett J.K."/>
            <person name="Geller-Mcgrath D.E."/>
            <person name="Sieber C.M.K."/>
            <person name="Emerson J.B."/>
            <person name="Anantharaman K."/>
            <person name="Thomas B.C."/>
            <person name="Malmstrom R."/>
            <person name="Stieglmeier M."/>
            <person name="Klingl A."/>
            <person name="Woyke T."/>
            <person name="Ryan C.M."/>
            <person name="Banfield J.F."/>
        </authorList>
    </citation>
    <scope>NUCLEOTIDE SEQUENCE [LARGE SCALE GENOMIC DNA]</scope>
</reference>